<name>A0A074XJZ0_AURPU</name>
<keyword evidence="2" id="KW-1185">Reference proteome</keyword>
<evidence type="ECO:0000313" key="1">
    <source>
        <dbReference type="EMBL" id="KEQ82352.1"/>
    </source>
</evidence>
<reference evidence="1 2" key="1">
    <citation type="journal article" date="2014" name="BMC Genomics">
        <title>Genome sequencing of four Aureobasidium pullulans varieties: biotechnological potential, stress tolerance, and description of new species.</title>
        <authorList>
            <person name="Gostin Ar C."/>
            <person name="Ohm R.A."/>
            <person name="Kogej T."/>
            <person name="Sonjak S."/>
            <person name="Turk M."/>
            <person name="Zajc J."/>
            <person name="Zalar P."/>
            <person name="Grube M."/>
            <person name="Sun H."/>
            <person name="Han J."/>
            <person name="Sharma A."/>
            <person name="Chiniquy J."/>
            <person name="Ngan C.Y."/>
            <person name="Lipzen A."/>
            <person name="Barry K."/>
            <person name="Grigoriev I.V."/>
            <person name="Gunde-Cimerman N."/>
        </authorList>
    </citation>
    <scope>NUCLEOTIDE SEQUENCE [LARGE SCALE GENOMIC DNA]</scope>
    <source>
        <strain evidence="1 2">EXF-150</strain>
    </source>
</reference>
<proteinExistence type="predicted"/>
<organism evidence="1 2">
    <name type="scientific">Aureobasidium pullulans EXF-150</name>
    <dbReference type="NCBI Taxonomy" id="1043002"/>
    <lineage>
        <taxon>Eukaryota</taxon>
        <taxon>Fungi</taxon>
        <taxon>Dikarya</taxon>
        <taxon>Ascomycota</taxon>
        <taxon>Pezizomycotina</taxon>
        <taxon>Dothideomycetes</taxon>
        <taxon>Dothideomycetidae</taxon>
        <taxon>Dothideales</taxon>
        <taxon>Saccotheciaceae</taxon>
        <taxon>Aureobasidium</taxon>
    </lineage>
</organism>
<dbReference type="RefSeq" id="XP_029758539.1">
    <property type="nucleotide sequence ID" value="XM_029909899.1"/>
</dbReference>
<gene>
    <name evidence="1" type="ORF">M438DRAFT_407509</name>
</gene>
<dbReference type="GeneID" id="40752205"/>
<accession>A0A074XJZ0</accession>
<dbReference type="OrthoDB" id="3877308at2759"/>
<dbReference type="HOGENOM" id="CLU_1015576_0_0_1"/>
<dbReference type="AlphaFoldDB" id="A0A074XJZ0"/>
<evidence type="ECO:0000313" key="2">
    <source>
        <dbReference type="Proteomes" id="UP000030706"/>
    </source>
</evidence>
<dbReference type="Proteomes" id="UP000030706">
    <property type="component" value="Unassembled WGS sequence"/>
</dbReference>
<sequence>MSAYQTTISKELDCDISRHNILNHCLVIWPNRECSVTVNICPSCRVRGHQQFQAKIMAANQVVIKGGCENTEEEALDKLYLIVTWMLRRYFAFNSGACISPIQFFPPSDNTNTVGSRPSEHRRKMTGPNRTVIKRRLGHVFALFRRKGFLMVVDKAEGPSAWRQCRGIHPAVHKHLPEYGLDFQIHIQTPFKKLNIYTATLSIPGDPEPLFLTKSCPTPTEALETLRVMIMVSEDPLTKEKLANLQWEAMVAHHNNQMMRYSPKGLSEQDSDWS</sequence>
<dbReference type="EMBL" id="KL584988">
    <property type="protein sequence ID" value="KEQ82352.1"/>
    <property type="molecule type" value="Genomic_DNA"/>
</dbReference>
<protein>
    <submittedName>
        <fullName evidence="1">Uncharacterized protein</fullName>
    </submittedName>
</protein>